<dbReference type="Gene3D" id="1.10.10.10">
    <property type="entry name" value="Winged helix-like DNA-binding domain superfamily/Winged helix DNA-binding domain"/>
    <property type="match status" value="1"/>
</dbReference>
<dbReference type="InterPro" id="IPR004839">
    <property type="entry name" value="Aminotransferase_I/II_large"/>
</dbReference>
<keyword evidence="3" id="KW-0805">Transcription regulation</keyword>
<evidence type="ECO:0000256" key="3">
    <source>
        <dbReference type="ARBA" id="ARBA00023015"/>
    </source>
</evidence>
<gene>
    <name evidence="8" type="ORF">GOEFS_115_01210</name>
</gene>
<dbReference type="InterPro" id="IPR015421">
    <property type="entry name" value="PyrdxlP-dep_Trfase_major"/>
</dbReference>
<keyword evidence="5" id="KW-0804">Transcription</keyword>
<dbReference type="AlphaFoldDB" id="H0R5Y0"/>
<dbReference type="PANTHER" id="PTHR46577:SF1">
    <property type="entry name" value="HTH-TYPE TRANSCRIPTIONAL REGULATORY PROTEIN GABR"/>
    <property type="match status" value="1"/>
</dbReference>
<proteinExistence type="inferred from homology"/>
<keyword evidence="4" id="KW-0238">DNA-binding</keyword>
<dbReference type="OrthoDB" id="199743at2"/>
<evidence type="ECO:0000256" key="6">
    <source>
        <dbReference type="SAM" id="MobiDB-lite"/>
    </source>
</evidence>
<evidence type="ECO:0000313" key="8">
    <source>
        <dbReference type="EMBL" id="GAB20481.1"/>
    </source>
</evidence>
<evidence type="ECO:0000256" key="4">
    <source>
        <dbReference type="ARBA" id="ARBA00023125"/>
    </source>
</evidence>
<feature type="domain" description="HTH gntR-type" evidence="7">
    <location>
        <begin position="35"/>
        <end position="103"/>
    </location>
</feature>
<evidence type="ECO:0000256" key="5">
    <source>
        <dbReference type="ARBA" id="ARBA00023163"/>
    </source>
</evidence>
<dbReference type="EMBL" id="BAEH01000115">
    <property type="protein sequence ID" value="GAB20481.1"/>
    <property type="molecule type" value="Genomic_DNA"/>
</dbReference>
<comment type="similarity">
    <text evidence="1">In the C-terminal section; belongs to the class-I pyridoxal-phosphate-dependent aminotransferase family.</text>
</comment>
<dbReference type="GO" id="GO:0003700">
    <property type="term" value="F:DNA-binding transcription factor activity"/>
    <property type="evidence" value="ECO:0007669"/>
    <property type="project" value="InterPro"/>
</dbReference>
<dbReference type="Pfam" id="PF00392">
    <property type="entry name" value="GntR"/>
    <property type="match status" value="1"/>
</dbReference>
<dbReference type="Proteomes" id="UP000035034">
    <property type="component" value="Unassembled WGS sequence"/>
</dbReference>
<dbReference type="eggNOG" id="COG1167">
    <property type="taxonomic scope" value="Bacteria"/>
</dbReference>
<dbReference type="CDD" id="cd07377">
    <property type="entry name" value="WHTH_GntR"/>
    <property type="match status" value="1"/>
</dbReference>
<dbReference type="Pfam" id="PF00155">
    <property type="entry name" value="Aminotran_1_2"/>
    <property type="match status" value="1"/>
</dbReference>
<dbReference type="CDD" id="cd00609">
    <property type="entry name" value="AAT_like"/>
    <property type="match status" value="1"/>
</dbReference>
<evidence type="ECO:0000256" key="1">
    <source>
        <dbReference type="ARBA" id="ARBA00005384"/>
    </source>
</evidence>
<dbReference type="SUPFAM" id="SSF46785">
    <property type="entry name" value="Winged helix' DNA-binding domain"/>
    <property type="match status" value="1"/>
</dbReference>
<name>H0R5Y0_9ACTN</name>
<dbReference type="InterPro" id="IPR051446">
    <property type="entry name" value="HTH_trans_reg/aminotransferase"/>
</dbReference>
<dbReference type="SMART" id="SM00345">
    <property type="entry name" value="HTH_GNTR"/>
    <property type="match status" value="1"/>
</dbReference>
<dbReference type="PROSITE" id="PS50949">
    <property type="entry name" value="HTH_GNTR"/>
    <property type="match status" value="1"/>
</dbReference>
<dbReference type="InterPro" id="IPR000524">
    <property type="entry name" value="Tscrpt_reg_HTH_GntR"/>
</dbReference>
<keyword evidence="9" id="KW-1185">Reference proteome</keyword>
<reference evidence="8 9" key="1">
    <citation type="submission" date="2011-12" db="EMBL/GenBank/DDBJ databases">
        <title>Whole genome shotgun sequence of Gordonia effusa NBRC 100432.</title>
        <authorList>
            <person name="Yoshida I."/>
            <person name="Takarada H."/>
            <person name="Hosoyama A."/>
            <person name="Tsuchikane K."/>
            <person name="Katsumata H."/>
            <person name="Yamazaki S."/>
            <person name="Fujita N."/>
        </authorList>
    </citation>
    <scope>NUCLEOTIDE SEQUENCE [LARGE SCALE GENOMIC DNA]</scope>
    <source>
        <strain evidence="8 9">NBRC 100432</strain>
    </source>
</reference>
<dbReference type="RefSeq" id="WP_007319816.1">
    <property type="nucleotide sequence ID" value="NZ_BAEH01000115.1"/>
</dbReference>
<dbReference type="SUPFAM" id="SSF53383">
    <property type="entry name" value="PLP-dependent transferases"/>
    <property type="match status" value="1"/>
</dbReference>
<dbReference type="InterPro" id="IPR015424">
    <property type="entry name" value="PyrdxlP-dep_Trfase"/>
</dbReference>
<dbReference type="GO" id="GO:0003677">
    <property type="term" value="F:DNA binding"/>
    <property type="evidence" value="ECO:0007669"/>
    <property type="project" value="UniProtKB-KW"/>
</dbReference>
<evidence type="ECO:0000313" key="9">
    <source>
        <dbReference type="Proteomes" id="UP000035034"/>
    </source>
</evidence>
<accession>H0R5Y0</accession>
<dbReference type="Gene3D" id="3.40.640.10">
    <property type="entry name" value="Type I PLP-dependent aspartate aminotransferase-like (Major domain)"/>
    <property type="match status" value="1"/>
</dbReference>
<dbReference type="InterPro" id="IPR036390">
    <property type="entry name" value="WH_DNA-bd_sf"/>
</dbReference>
<dbReference type="InterPro" id="IPR036388">
    <property type="entry name" value="WH-like_DNA-bd_sf"/>
</dbReference>
<dbReference type="GO" id="GO:0030170">
    <property type="term" value="F:pyridoxal phosphate binding"/>
    <property type="evidence" value="ECO:0007669"/>
    <property type="project" value="InterPro"/>
</dbReference>
<organism evidence="8 9">
    <name type="scientific">Gordonia effusa NBRC 100432</name>
    <dbReference type="NCBI Taxonomy" id="1077974"/>
    <lineage>
        <taxon>Bacteria</taxon>
        <taxon>Bacillati</taxon>
        <taxon>Actinomycetota</taxon>
        <taxon>Actinomycetes</taxon>
        <taxon>Mycobacteriales</taxon>
        <taxon>Gordoniaceae</taxon>
        <taxon>Gordonia</taxon>
    </lineage>
</organism>
<sequence>MTPTDHWAAVAQRLGTDLFLDLQPDPTLSAHGRGAQLRRSLTSELRTAISDGRLPAGTRLPPYRSLAADLGVARGTVSAAYSELIAEGWLTARQGSGTVVAHTSTPSAPVTARHKPSGPTHDFSLGAPTSSLFPRSDWIAATRVAVTEAPHSAFGPGDPQGNYELREELSRYLARVRGVRTTPDNIVLTTSVHTALVSLCGRAFDGALAVESFSLPFHRASIEAAGTLTLPIPIDDNGADVGALTSDAYGDAKAVLLTPSHQFPTGVALSPARRAAVVADIRSRGGYIIEDDYDGELRYDREPIGAVQGLAPDSVIYTGSVSKSLSPAVRIAWLVVPDAVVEPLVAAKGPREPDASIIDQLVLAQLIRTGAYDRHIRRSRQFYRKRRDHLVARLRDVGVDAGGVSAGLHIVLPCRPDAEESILAAAWSAGFLVFGLGQFRHPAASPDGRGGIVVGFGSPTDSNFAADVDALANLLARFR</sequence>
<dbReference type="PANTHER" id="PTHR46577">
    <property type="entry name" value="HTH-TYPE TRANSCRIPTIONAL REGULATORY PROTEIN GABR"/>
    <property type="match status" value="1"/>
</dbReference>
<feature type="region of interest" description="Disordered" evidence="6">
    <location>
        <begin position="100"/>
        <end position="121"/>
    </location>
</feature>
<protein>
    <submittedName>
        <fullName evidence="8">Putative GntR family transcriptional regulator</fullName>
    </submittedName>
</protein>
<keyword evidence="2" id="KW-0663">Pyridoxal phosphate</keyword>
<evidence type="ECO:0000259" key="7">
    <source>
        <dbReference type="PROSITE" id="PS50949"/>
    </source>
</evidence>
<dbReference type="STRING" id="1077974.GOEFS_115_01210"/>
<evidence type="ECO:0000256" key="2">
    <source>
        <dbReference type="ARBA" id="ARBA00022898"/>
    </source>
</evidence>
<comment type="caution">
    <text evidence="8">The sequence shown here is derived from an EMBL/GenBank/DDBJ whole genome shotgun (WGS) entry which is preliminary data.</text>
</comment>